<dbReference type="GO" id="GO:0006412">
    <property type="term" value="P:translation"/>
    <property type="evidence" value="ECO:0007669"/>
    <property type="project" value="UniProtKB-UniRule"/>
</dbReference>
<comment type="subunit">
    <text evidence="4">Part of the 50S ribosomal subunit. Contacts protein L29, and trigger factor when it is bound to the ribosome.</text>
</comment>
<dbReference type="AlphaFoldDB" id="A0A250FPF5"/>
<name>A0A250FPF5_9FLAO</name>
<evidence type="ECO:0000256" key="4">
    <source>
        <dbReference type="HAMAP-Rule" id="MF_01369"/>
    </source>
</evidence>
<dbReference type="SUPFAM" id="SSF54189">
    <property type="entry name" value="Ribosomal proteins S24e, L23 and L15e"/>
    <property type="match status" value="1"/>
</dbReference>
<dbReference type="OMA" id="DHRAAKP"/>
<dbReference type="GeneID" id="84808338"/>
<sequence length="96" mass="10867">MSILIKPIITEKATNDSEVNNRYTFSVDKKANKIQIKKAVEEAYGVTVEKVRTLNYAPKRSVRYTKNGLQLSQTNAVKKAVVTVKEGEIIDFYNTI</sequence>
<keyword evidence="3 4" id="KW-0687">Ribonucleoprotein</keyword>
<evidence type="ECO:0000256" key="2">
    <source>
        <dbReference type="ARBA" id="ARBA00022980"/>
    </source>
</evidence>
<comment type="function">
    <text evidence="4">One of the early assembly proteins it binds 23S rRNA. One of the proteins that surrounds the polypeptide exit tunnel on the outside of the ribosome. Forms the main docking site for trigger factor binding to the ribosome.</text>
</comment>
<accession>A0A250FPF5</accession>
<evidence type="ECO:0000313" key="8">
    <source>
        <dbReference type="Proteomes" id="UP001324270"/>
    </source>
</evidence>
<dbReference type="GO" id="GO:0005840">
    <property type="term" value="C:ribosome"/>
    <property type="evidence" value="ECO:0007669"/>
    <property type="project" value="UniProtKB-KW"/>
</dbReference>
<evidence type="ECO:0000313" key="6">
    <source>
        <dbReference type="EMBL" id="MEB3040738.1"/>
    </source>
</evidence>
<protein>
    <recommendedName>
        <fullName evidence="4">Large ribosomal subunit protein uL23</fullName>
    </recommendedName>
</protein>
<keyword evidence="8" id="KW-1185">Reference proteome</keyword>
<proteinExistence type="inferred from homology"/>
<dbReference type="Pfam" id="PF00276">
    <property type="entry name" value="Ribosomal_L23"/>
    <property type="match status" value="1"/>
</dbReference>
<dbReference type="Proteomes" id="UP001324270">
    <property type="component" value="Unassembled WGS sequence"/>
</dbReference>
<reference evidence="6 8" key="3">
    <citation type="submission" date="2023-12" db="EMBL/GenBank/DDBJ databases">
        <title>Genomic sequences of Capnocytophaga and Parvimonas strains.</title>
        <authorList>
            <person name="Watt R.M."/>
            <person name="Wang M."/>
            <person name="Yang T."/>
            <person name="Tong W.M."/>
        </authorList>
    </citation>
    <scope>NUCLEOTIDE SEQUENCE [LARGE SCALE GENOMIC DNA]</scope>
    <source>
        <strain evidence="6 8">CCUG 13156</strain>
    </source>
</reference>
<dbReference type="NCBIfam" id="NF004363">
    <property type="entry name" value="PRK05738.2-4"/>
    <property type="match status" value="1"/>
</dbReference>
<evidence type="ECO:0000313" key="5">
    <source>
        <dbReference type="EMBL" id="ATA86954.1"/>
    </source>
</evidence>
<dbReference type="InterPro" id="IPR012678">
    <property type="entry name" value="Ribosomal_uL23/eL15/eS24_sf"/>
</dbReference>
<dbReference type="KEGG" id="cgh:CGC50_07190"/>
<evidence type="ECO:0000313" key="7">
    <source>
        <dbReference type="Proteomes" id="UP000217250"/>
    </source>
</evidence>
<keyword evidence="2 4" id="KW-0689">Ribosomal protein</keyword>
<dbReference type="EMBL" id="CP022386">
    <property type="protein sequence ID" value="ATA86954.1"/>
    <property type="molecule type" value="Genomic_DNA"/>
</dbReference>
<dbReference type="HAMAP" id="MF_01369_B">
    <property type="entry name" value="Ribosomal_uL23_B"/>
    <property type="match status" value="1"/>
</dbReference>
<reference evidence="5" key="1">
    <citation type="journal article" date="2017" name="Genome Announc.">
        <title>Twelve Complete Reference Genomes of Clinical Isolates in the Capnocytophaga Genus.</title>
        <authorList>
            <person name="Villarma A."/>
            <person name="Gulvik C.A."/>
            <person name="Rowe L.A."/>
            <person name="Sheth M."/>
            <person name="Juieng P."/>
            <person name="Nicholson A.C."/>
            <person name="Loparev V.N."/>
            <person name="McQuiston J.R."/>
        </authorList>
    </citation>
    <scope>NUCLEOTIDE SEQUENCE</scope>
    <source>
        <strain evidence="5">H1496</strain>
    </source>
</reference>
<evidence type="ECO:0000256" key="1">
    <source>
        <dbReference type="ARBA" id="ARBA00006700"/>
    </source>
</evidence>
<dbReference type="InterPro" id="IPR012677">
    <property type="entry name" value="Nucleotide-bd_a/b_plait_sf"/>
</dbReference>
<dbReference type="RefSeq" id="WP_002666440.1">
    <property type="nucleotide sequence ID" value="NZ_CAJPPZ010000045.1"/>
</dbReference>
<reference evidence="7" key="2">
    <citation type="submission" date="2017-06" db="EMBL/GenBank/DDBJ databases">
        <title>Capnocytophaga spp. assemblies.</title>
        <authorList>
            <person name="Gulvik C.A."/>
        </authorList>
    </citation>
    <scope>NUCLEOTIDE SEQUENCE [LARGE SCALE GENOMIC DNA]</scope>
    <source>
        <strain evidence="7">H1496</strain>
    </source>
</reference>
<dbReference type="GO" id="GO:0019843">
    <property type="term" value="F:rRNA binding"/>
    <property type="evidence" value="ECO:0007669"/>
    <property type="project" value="UniProtKB-UniRule"/>
</dbReference>
<organism evidence="5 7">
    <name type="scientific">Capnocytophaga gingivalis</name>
    <dbReference type="NCBI Taxonomy" id="1017"/>
    <lineage>
        <taxon>Bacteria</taxon>
        <taxon>Pseudomonadati</taxon>
        <taxon>Bacteroidota</taxon>
        <taxon>Flavobacteriia</taxon>
        <taxon>Flavobacteriales</taxon>
        <taxon>Flavobacteriaceae</taxon>
        <taxon>Capnocytophaga</taxon>
    </lineage>
</organism>
<comment type="similarity">
    <text evidence="1 4">Belongs to the universal ribosomal protein uL23 family.</text>
</comment>
<dbReference type="InterPro" id="IPR013025">
    <property type="entry name" value="Ribosomal_uL23-like"/>
</dbReference>
<keyword evidence="4" id="KW-0694">RNA-binding</keyword>
<dbReference type="GO" id="GO:0003735">
    <property type="term" value="F:structural constituent of ribosome"/>
    <property type="evidence" value="ECO:0007669"/>
    <property type="project" value="InterPro"/>
</dbReference>
<dbReference type="EMBL" id="JAYKBV010000010">
    <property type="protein sequence ID" value="MEB3040738.1"/>
    <property type="molecule type" value="Genomic_DNA"/>
</dbReference>
<dbReference type="OrthoDB" id="9797862at2"/>
<dbReference type="PANTHER" id="PTHR11620">
    <property type="entry name" value="60S RIBOSOMAL PROTEIN L23A"/>
    <property type="match status" value="1"/>
</dbReference>
<dbReference type="Proteomes" id="UP000217250">
    <property type="component" value="Chromosome"/>
</dbReference>
<keyword evidence="4" id="KW-0699">rRNA-binding</keyword>
<dbReference type="Gene3D" id="3.30.70.330">
    <property type="match status" value="1"/>
</dbReference>
<dbReference type="GO" id="GO:1990904">
    <property type="term" value="C:ribonucleoprotein complex"/>
    <property type="evidence" value="ECO:0007669"/>
    <property type="project" value="UniProtKB-KW"/>
</dbReference>
<gene>
    <name evidence="4 6" type="primary">rplW</name>
    <name evidence="5" type="ORF">CGC50_07190</name>
    <name evidence="6" type="ORF">VJJ49_08555</name>
</gene>
<evidence type="ECO:0000256" key="3">
    <source>
        <dbReference type="ARBA" id="ARBA00023274"/>
    </source>
</evidence>